<dbReference type="Proteomes" id="UP000829398">
    <property type="component" value="Chromosome 7"/>
</dbReference>
<comment type="caution">
    <text evidence="1">The sequence shown here is derived from an EMBL/GenBank/DDBJ whole genome shotgun (WGS) entry which is preliminary data.</text>
</comment>
<organism evidence="1 2">
    <name type="scientific">Citrus sinensis</name>
    <name type="common">Sweet orange</name>
    <name type="synonym">Citrus aurantium var. sinensis</name>
    <dbReference type="NCBI Taxonomy" id="2711"/>
    <lineage>
        <taxon>Eukaryota</taxon>
        <taxon>Viridiplantae</taxon>
        <taxon>Streptophyta</taxon>
        <taxon>Embryophyta</taxon>
        <taxon>Tracheophyta</taxon>
        <taxon>Spermatophyta</taxon>
        <taxon>Magnoliopsida</taxon>
        <taxon>eudicotyledons</taxon>
        <taxon>Gunneridae</taxon>
        <taxon>Pentapetalae</taxon>
        <taxon>rosids</taxon>
        <taxon>malvids</taxon>
        <taxon>Sapindales</taxon>
        <taxon>Rutaceae</taxon>
        <taxon>Aurantioideae</taxon>
        <taxon>Citrus</taxon>
    </lineage>
</organism>
<reference evidence="2" key="1">
    <citation type="journal article" date="2023" name="Hortic. Res.">
        <title>A chromosome-level phased genome enabling allele-level studies in sweet orange: a case study on citrus Huanglongbing tolerance.</title>
        <authorList>
            <person name="Wu B."/>
            <person name="Yu Q."/>
            <person name="Deng Z."/>
            <person name="Duan Y."/>
            <person name="Luo F."/>
            <person name="Gmitter F. Jr."/>
        </authorList>
    </citation>
    <scope>NUCLEOTIDE SEQUENCE [LARGE SCALE GENOMIC DNA]</scope>
    <source>
        <strain evidence="2">cv. Valencia</strain>
    </source>
</reference>
<gene>
    <name evidence="1" type="ORF">KPL71_021654</name>
</gene>
<evidence type="ECO:0000313" key="2">
    <source>
        <dbReference type="Proteomes" id="UP000829398"/>
    </source>
</evidence>
<protein>
    <submittedName>
        <fullName evidence="1">Uncharacterized protein</fullName>
    </submittedName>
</protein>
<evidence type="ECO:0000313" key="1">
    <source>
        <dbReference type="EMBL" id="KAH9716971.1"/>
    </source>
</evidence>
<proteinExistence type="predicted"/>
<accession>A0ACB8JGS3</accession>
<name>A0ACB8JGS3_CITSI</name>
<keyword evidence="2" id="KW-1185">Reference proteome</keyword>
<sequence>MAQPDQPTQGQTSHTEPYVDIPSEVEEEMPESSATNQPPPAQAHTSSPSQKSSNGPWFTFDDLPSHKWRDRLNEMSAWIDLQMLRPGATTQSVLREFATRFTGALRDWFDSLGQYRQFVDLLEVSSALAVLHDQFLGDPSAVFEAARRDYLNMKCCSLNAKDLDFHYKRMSLLFYKLNGFNEPTLKHVFLASLPDELQPNIQRQLTASNLALDNISLGKIFQLAKTCLDKLCEQKSRKPYRFFRKKSSSSREFKRKHSSRCFICKKKGHYAKDCPNKREKSIRLVEHLQATTDYSPDKDELEFYFSEQDEPNDDTVFALQNSSDDSDSDQSQAIFHQQLLSLDTTIPIPSIKLQNLPSKFHRPIPAIGLIDTGAQRSMLNPHILPPEYWTEYEEHFKAVNGKLFTTSLITKNSLIKHLQILPNGIRVKSMLKPFTEILNLYNLSETPQPYQDISNKLLSFCPQSHYEFTHPNPLWKNKSFFIKLPFKLNEDINPTKAIHPRMSPSDLLLAQQECSQLLAQGLIEPTHSQWACQAFYVEKHSEIVRGKKRLVIDYQPLNMFLQDDKFPLPHQQNMFTFLKNAQIFSKFDLKSGSHDEHHQLLTQFYDIVQSHGIMLSAKKSTIATNNIEFLEPFPFSSFHPENMLLTGLTLDPSRETTEDVLWYIWCLTVLYATKPYFQHPDTNLFWTQDQVYEWFTTPHPAVIANEIQDVLHNYLCQLNQQPLPLKDIFHTSLGPQHDLLMIPTPSAISKPKSTGIIIKEEWPDYTDFLYQDSQDPWEDFLPLSQHLQQFPQPSMNEPGSSSQPPQADTATKLSKVDKATQTSPRPGYRRDCPYPPCRGPHCKHPKLSKTFFPTSNRDTDPDETESSSEDDYMNLRSP</sequence>
<dbReference type="EMBL" id="CM039176">
    <property type="protein sequence ID" value="KAH9716971.1"/>
    <property type="molecule type" value="Genomic_DNA"/>
</dbReference>